<dbReference type="Proteomes" id="UP000299102">
    <property type="component" value="Unassembled WGS sequence"/>
</dbReference>
<comment type="caution">
    <text evidence="2">The sequence shown here is derived from an EMBL/GenBank/DDBJ whole genome shotgun (WGS) entry which is preliminary data.</text>
</comment>
<dbReference type="AlphaFoldDB" id="A0A4C1YRY7"/>
<keyword evidence="3" id="KW-1185">Reference proteome</keyword>
<reference evidence="2 3" key="1">
    <citation type="journal article" date="2019" name="Commun. Biol.">
        <title>The bagworm genome reveals a unique fibroin gene that provides high tensile strength.</title>
        <authorList>
            <person name="Kono N."/>
            <person name="Nakamura H."/>
            <person name="Ohtoshi R."/>
            <person name="Tomita M."/>
            <person name="Numata K."/>
            <person name="Arakawa K."/>
        </authorList>
    </citation>
    <scope>NUCLEOTIDE SEQUENCE [LARGE SCALE GENOMIC DNA]</scope>
</reference>
<accession>A0A4C1YRY7</accession>
<evidence type="ECO:0000313" key="3">
    <source>
        <dbReference type="Proteomes" id="UP000299102"/>
    </source>
</evidence>
<protein>
    <submittedName>
        <fullName evidence="2">Uncharacterized protein</fullName>
    </submittedName>
</protein>
<name>A0A4C1YRY7_EUMVA</name>
<dbReference type="EMBL" id="BGZK01001355">
    <property type="protein sequence ID" value="GBP77940.1"/>
    <property type="molecule type" value="Genomic_DNA"/>
</dbReference>
<organism evidence="2 3">
    <name type="scientific">Eumeta variegata</name>
    <name type="common">Bagworm moth</name>
    <name type="synonym">Eumeta japonica</name>
    <dbReference type="NCBI Taxonomy" id="151549"/>
    <lineage>
        <taxon>Eukaryota</taxon>
        <taxon>Metazoa</taxon>
        <taxon>Ecdysozoa</taxon>
        <taxon>Arthropoda</taxon>
        <taxon>Hexapoda</taxon>
        <taxon>Insecta</taxon>
        <taxon>Pterygota</taxon>
        <taxon>Neoptera</taxon>
        <taxon>Endopterygota</taxon>
        <taxon>Lepidoptera</taxon>
        <taxon>Glossata</taxon>
        <taxon>Ditrysia</taxon>
        <taxon>Tineoidea</taxon>
        <taxon>Psychidae</taxon>
        <taxon>Oiketicinae</taxon>
        <taxon>Eumeta</taxon>
    </lineage>
</organism>
<evidence type="ECO:0000256" key="1">
    <source>
        <dbReference type="SAM" id="MobiDB-lite"/>
    </source>
</evidence>
<sequence length="85" mass="9726">MLAVAGIAGAGRRHYAPRQGRPRGRSWRCVTLTPHYNFQLTGHIRMTDKVQRLMPADMLQLEHAPRLALTTGTRRQRPTSWAYSE</sequence>
<feature type="compositionally biased region" description="Basic residues" evidence="1">
    <location>
        <begin position="11"/>
        <end position="24"/>
    </location>
</feature>
<feature type="region of interest" description="Disordered" evidence="1">
    <location>
        <begin position="1"/>
        <end position="24"/>
    </location>
</feature>
<proteinExistence type="predicted"/>
<gene>
    <name evidence="2" type="ORF">EVAR_83188_1</name>
</gene>
<evidence type="ECO:0000313" key="2">
    <source>
        <dbReference type="EMBL" id="GBP77940.1"/>
    </source>
</evidence>